<evidence type="ECO:0000256" key="15">
    <source>
        <dbReference type="ARBA" id="ARBA00022683"/>
    </source>
</evidence>
<comment type="function">
    <text evidence="4">Component of the dihydroxyacetone kinase complex, which is responsible for the phosphoenolpyruvate (PEP)-dependent phosphorylation of dihydroxyacetone. DhaM serves as the phosphoryl donor. Is phosphorylated by phosphoenolpyruvate in an EI- and HPr-dependent reaction, and a phosphorelay system on histidine residues finally leads to phosphoryl transfer to DhaL and dihydroxyacetone.</text>
</comment>
<dbReference type="PANTHER" id="PTHR46244:SF6">
    <property type="entry name" value="PHOSPHOENOLPYRUVATE-PROTEIN PHOSPHOTRANSFERASE"/>
    <property type="match status" value="1"/>
</dbReference>
<dbReference type="Pfam" id="PF03610">
    <property type="entry name" value="EIIA-man"/>
    <property type="match status" value="1"/>
</dbReference>
<dbReference type="GO" id="GO:0008965">
    <property type="term" value="F:phosphoenolpyruvate-protein phosphotransferase activity"/>
    <property type="evidence" value="ECO:0007669"/>
    <property type="project" value="UniProtKB-EC"/>
</dbReference>
<comment type="caution">
    <text evidence="23">The sequence shown here is derived from an EMBL/GenBank/DDBJ whole genome shotgun (WGS) entry which is preliminary data.</text>
</comment>
<dbReference type="SUPFAM" id="SSF52009">
    <property type="entry name" value="Phosphohistidine domain"/>
    <property type="match status" value="1"/>
</dbReference>
<evidence type="ECO:0000256" key="2">
    <source>
        <dbReference type="ARBA" id="ARBA00001113"/>
    </source>
</evidence>
<keyword evidence="17" id="KW-0418">Kinase</keyword>
<dbReference type="SUPFAM" id="SSF53062">
    <property type="entry name" value="PTS system fructose IIA component-like"/>
    <property type="match status" value="1"/>
</dbReference>
<comment type="subcellular location">
    <subcellularLocation>
        <location evidence="6">Cytoplasm</location>
    </subcellularLocation>
</comment>
<keyword evidence="24" id="KW-1185">Reference proteome</keyword>
<dbReference type="InterPro" id="IPR006318">
    <property type="entry name" value="PTS_EI-like"/>
</dbReference>
<dbReference type="InterPro" id="IPR036662">
    <property type="entry name" value="PTS_EIIA_man-typ_sf"/>
</dbReference>
<evidence type="ECO:0000256" key="3">
    <source>
        <dbReference type="ARBA" id="ARBA00001946"/>
    </source>
</evidence>
<dbReference type="GO" id="GO:0046872">
    <property type="term" value="F:metal ion binding"/>
    <property type="evidence" value="ECO:0007669"/>
    <property type="project" value="UniProtKB-KW"/>
</dbReference>
<dbReference type="Pfam" id="PF02896">
    <property type="entry name" value="PEP-utilizers_C"/>
    <property type="match status" value="1"/>
</dbReference>
<feature type="region of interest" description="Disordered" evidence="20">
    <location>
        <begin position="249"/>
        <end position="272"/>
    </location>
</feature>
<keyword evidence="23" id="KW-0670">Pyruvate</keyword>
<dbReference type="CDD" id="cd00367">
    <property type="entry name" value="PTS-HPr_like"/>
    <property type="match status" value="1"/>
</dbReference>
<dbReference type="NCBIfam" id="TIGR01417">
    <property type="entry name" value="PTS_I_fam"/>
    <property type="match status" value="1"/>
</dbReference>
<keyword evidence="15" id="KW-0598">Phosphotransferase system</keyword>
<dbReference type="Gene3D" id="3.30.1340.10">
    <property type="entry name" value="HPr-like"/>
    <property type="match status" value="1"/>
</dbReference>
<dbReference type="InterPro" id="IPR000121">
    <property type="entry name" value="PEP_util_C"/>
</dbReference>
<dbReference type="PROSITE" id="PS51096">
    <property type="entry name" value="PTS_EIIA_TYPE_4"/>
    <property type="match status" value="1"/>
</dbReference>
<organism evidence="23 24">
    <name type="scientific">Mastigocoleus testarum BC008</name>
    <dbReference type="NCBI Taxonomy" id="371196"/>
    <lineage>
        <taxon>Bacteria</taxon>
        <taxon>Bacillati</taxon>
        <taxon>Cyanobacteriota</taxon>
        <taxon>Cyanophyceae</taxon>
        <taxon>Nostocales</taxon>
        <taxon>Hapalosiphonaceae</taxon>
        <taxon>Mastigocoleus</taxon>
    </lineage>
</organism>
<dbReference type="PRINTS" id="PR00107">
    <property type="entry name" value="PHOSPHOCPHPR"/>
</dbReference>
<feature type="compositionally biased region" description="Low complexity" evidence="20">
    <location>
        <begin position="254"/>
        <end position="263"/>
    </location>
</feature>
<evidence type="ECO:0000313" key="23">
    <source>
        <dbReference type="EMBL" id="KST69845.1"/>
    </source>
</evidence>
<evidence type="ECO:0000259" key="21">
    <source>
        <dbReference type="PROSITE" id="PS51096"/>
    </source>
</evidence>
<evidence type="ECO:0000256" key="11">
    <source>
        <dbReference type="ARBA" id="ARBA00022448"/>
    </source>
</evidence>
<dbReference type="InterPro" id="IPR035895">
    <property type="entry name" value="HPr-like_sf"/>
</dbReference>
<dbReference type="Proteomes" id="UP000053372">
    <property type="component" value="Unassembled WGS sequence"/>
</dbReference>
<keyword evidence="13" id="KW-0762">Sugar transport</keyword>
<evidence type="ECO:0000256" key="9">
    <source>
        <dbReference type="ARBA" id="ARBA00012232"/>
    </source>
</evidence>
<accession>A0A0V7ZZ41</accession>
<comment type="catalytic activity">
    <reaction evidence="2">
        <text>dihydroxyacetone + phosphoenolpyruvate = dihydroxyacetone phosphate + pyruvate</text>
        <dbReference type="Rhea" id="RHEA:18381"/>
        <dbReference type="ChEBI" id="CHEBI:15361"/>
        <dbReference type="ChEBI" id="CHEBI:16016"/>
        <dbReference type="ChEBI" id="CHEBI:57642"/>
        <dbReference type="ChEBI" id="CHEBI:58702"/>
        <dbReference type="EC" id="2.7.1.121"/>
    </reaction>
</comment>
<comment type="cofactor">
    <cofactor evidence="3">
        <name>Mg(2+)</name>
        <dbReference type="ChEBI" id="CHEBI:18420"/>
    </cofactor>
</comment>
<dbReference type="GO" id="GO:0005737">
    <property type="term" value="C:cytoplasm"/>
    <property type="evidence" value="ECO:0007669"/>
    <property type="project" value="UniProtKB-SubCell"/>
</dbReference>
<comment type="subunit">
    <text evidence="19">Homodimer. The dihydroxyacetone kinase complex is composed of a homodimer of DhaM, a homodimer of DhaK and the subunit DhaL.</text>
</comment>
<dbReference type="EC" id="2.7.3.9" evidence="9"/>
<evidence type="ECO:0000256" key="6">
    <source>
        <dbReference type="ARBA" id="ARBA00004496"/>
    </source>
</evidence>
<evidence type="ECO:0000256" key="16">
    <source>
        <dbReference type="ARBA" id="ARBA00022723"/>
    </source>
</evidence>
<dbReference type="Gene3D" id="3.20.20.60">
    <property type="entry name" value="Phosphoenolpyruvate-binding domains"/>
    <property type="match status" value="1"/>
</dbReference>
<evidence type="ECO:0000256" key="4">
    <source>
        <dbReference type="ARBA" id="ARBA00002788"/>
    </source>
</evidence>
<gene>
    <name evidence="23" type="ORF">BC008_36425</name>
</gene>
<evidence type="ECO:0000256" key="17">
    <source>
        <dbReference type="ARBA" id="ARBA00022777"/>
    </source>
</evidence>
<keyword evidence="18" id="KW-0460">Magnesium</keyword>
<dbReference type="InterPro" id="IPR000032">
    <property type="entry name" value="HPr-like"/>
</dbReference>
<name>A0A0V7ZZ41_9CYAN</name>
<dbReference type="PRINTS" id="PR01736">
    <property type="entry name" value="PHPHTRNFRASE"/>
</dbReference>
<dbReference type="NCBIfam" id="TIGR02364">
    <property type="entry name" value="dha_pts"/>
    <property type="match status" value="1"/>
</dbReference>
<dbReference type="InterPro" id="IPR001020">
    <property type="entry name" value="PTS_HPr_His_P_site"/>
</dbReference>
<keyword evidence="16" id="KW-0479">Metal-binding</keyword>
<protein>
    <recommendedName>
        <fullName evidence="10">Phosphocarrier protein HPr</fullName>
        <ecNumber evidence="8">2.7.1.121</ecNumber>
        <ecNumber evidence="9">2.7.3.9</ecNumber>
    </recommendedName>
</protein>
<dbReference type="InterPro" id="IPR040442">
    <property type="entry name" value="Pyrv_kinase-like_dom_sf"/>
</dbReference>
<evidence type="ECO:0000256" key="14">
    <source>
        <dbReference type="ARBA" id="ARBA00022679"/>
    </source>
</evidence>
<comment type="similarity">
    <text evidence="7">Belongs to the PEP-utilizing enzyme family.</text>
</comment>
<dbReference type="InterPro" id="IPR036618">
    <property type="entry name" value="PtsI_HPr-bd_sf"/>
</dbReference>
<dbReference type="Pfam" id="PF00391">
    <property type="entry name" value="PEP-utilizers"/>
    <property type="match status" value="1"/>
</dbReference>
<dbReference type="AlphaFoldDB" id="A0A0V7ZZ41"/>
<dbReference type="Pfam" id="PF00381">
    <property type="entry name" value="PTS-HPr"/>
    <property type="match status" value="1"/>
</dbReference>
<dbReference type="EMBL" id="LMTZ01000013">
    <property type="protein sequence ID" value="KST69845.1"/>
    <property type="molecule type" value="Genomic_DNA"/>
</dbReference>
<dbReference type="InterPro" id="IPR004701">
    <property type="entry name" value="PTS_EIIA_man-typ"/>
</dbReference>
<comment type="function">
    <text evidence="5">General (non sugar-specific) component of the phosphoenolpyruvate-dependent sugar phosphotransferase system (sugar PTS). This major carbohydrate active-transport system catalyzes the phosphorylation of incoming sugar substrates concomitantly with their translocation across the cell membrane. The phosphoryl group from phosphoenolpyruvate (PEP) is transferred to the phosphoryl carrier protein HPr by enzyme I. Phospho-HPr then transfers it to the PTS EIIA domain.</text>
</comment>
<dbReference type="InterPro" id="IPR008731">
    <property type="entry name" value="PTS_EIN"/>
</dbReference>
<evidence type="ECO:0000256" key="10">
    <source>
        <dbReference type="ARBA" id="ARBA00020422"/>
    </source>
</evidence>
<feature type="domain" description="PTS EIIA type-4" evidence="21">
    <location>
        <begin position="1"/>
        <end position="134"/>
    </location>
</feature>
<evidence type="ECO:0000256" key="1">
    <source>
        <dbReference type="ARBA" id="ARBA00000683"/>
    </source>
</evidence>
<comment type="catalytic activity">
    <reaction evidence="1">
        <text>L-histidyl-[protein] + phosphoenolpyruvate = N(pros)-phospho-L-histidyl-[protein] + pyruvate</text>
        <dbReference type="Rhea" id="RHEA:23880"/>
        <dbReference type="Rhea" id="RHEA-COMP:9745"/>
        <dbReference type="Rhea" id="RHEA-COMP:9746"/>
        <dbReference type="ChEBI" id="CHEBI:15361"/>
        <dbReference type="ChEBI" id="CHEBI:29979"/>
        <dbReference type="ChEBI" id="CHEBI:58702"/>
        <dbReference type="ChEBI" id="CHEBI:64837"/>
        <dbReference type="EC" id="2.7.3.9"/>
    </reaction>
</comment>
<reference evidence="23 24" key="1">
    <citation type="journal article" date="2015" name="Genome Announc.">
        <title>Draft Genome of the Euendolithic (true boring) Cyanobacterium Mastigocoleus testarum strain BC008.</title>
        <authorList>
            <person name="Guida B.S."/>
            <person name="Garcia-Pichel F."/>
        </authorList>
    </citation>
    <scope>NUCLEOTIDE SEQUENCE [LARGE SCALE GENOMIC DNA]</scope>
    <source>
        <strain evidence="23 24">BC008</strain>
    </source>
</reference>
<dbReference type="SUPFAM" id="SSF51621">
    <property type="entry name" value="Phosphoenolpyruvate/pyruvate domain"/>
    <property type="match status" value="1"/>
</dbReference>
<dbReference type="InterPro" id="IPR050499">
    <property type="entry name" value="PEP-utilizing_PTS_enzyme"/>
</dbReference>
<dbReference type="GO" id="GO:0009401">
    <property type="term" value="P:phosphoenolpyruvate-dependent sugar phosphotransferase system"/>
    <property type="evidence" value="ECO:0007669"/>
    <property type="project" value="UniProtKB-KW"/>
</dbReference>
<dbReference type="RefSeq" id="WP_027844768.1">
    <property type="nucleotide sequence ID" value="NZ_LMTZ01000013.1"/>
</dbReference>
<evidence type="ECO:0000256" key="13">
    <source>
        <dbReference type="ARBA" id="ARBA00022597"/>
    </source>
</evidence>
<dbReference type="Gene3D" id="3.50.30.10">
    <property type="entry name" value="Phosphohistidine domain"/>
    <property type="match status" value="1"/>
</dbReference>
<dbReference type="Pfam" id="PF05524">
    <property type="entry name" value="PEP-utilisers_N"/>
    <property type="match status" value="1"/>
</dbReference>
<dbReference type="EC" id="2.7.1.121" evidence="8"/>
<feature type="domain" description="HPr" evidence="22">
    <location>
        <begin position="158"/>
        <end position="248"/>
    </location>
</feature>
<dbReference type="GO" id="GO:0016020">
    <property type="term" value="C:membrane"/>
    <property type="evidence" value="ECO:0007669"/>
    <property type="project" value="InterPro"/>
</dbReference>
<dbReference type="PROSITE" id="PS00369">
    <property type="entry name" value="PTS_HPR_HIS"/>
    <property type="match status" value="1"/>
</dbReference>
<dbReference type="Gene3D" id="1.10.274.10">
    <property type="entry name" value="PtsI, HPr-binding domain"/>
    <property type="match status" value="1"/>
</dbReference>
<evidence type="ECO:0000259" key="22">
    <source>
        <dbReference type="PROSITE" id="PS51350"/>
    </source>
</evidence>
<dbReference type="SUPFAM" id="SSF55594">
    <property type="entry name" value="HPr-like"/>
    <property type="match status" value="1"/>
</dbReference>
<dbReference type="GO" id="GO:0047324">
    <property type="term" value="F:phosphoenolpyruvate-glycerone phosphotransferase activity"/>
    <property type="evidence" value="ECO:0007669"/>
    <property type="project" value="UniProtKB-EC"/>
</dbReference>
<evidence type="ECO:0000256" key="18">
    <source>
        <dbReference type="ARBA" id="ARBA00022842"/>
    </source>
</evidence>
<dbReference type="NCBIfam" id="TIGR01003">
    <property type="entry name" value="PTS_HPr_family"/>
    <property type="match status" value="1"/>
</dbReference>
<evidence type="ECO:0000256" key="19">
    <source>
        <dbReference type="ARBA" id="ARBA00046577"/>
    </source>
</evidence>
<dbReference type="InterPro" id="IPR036637">
    <property type="entry name" value="Phosphohistidine_dom_sf"/>
</dbReference>
<dbReference type="OrthoDB" id="9765468at2"/>
<evidence type="ECO:0000256" key="20">
    <source>
        <dbReference type="SAM" id="MobiDB-lite"/>
    </source>
</evidence>
<evidence type="ECO:0000256" key="7">
    <source>
        <dbReference type="ARBA" id="ARBA00007837"/>
    </source>
</evidence>
<proteinExistence type="inferred from homology"/>
<dbReference type="InterPro" id="IPR008279">
    <property type="entry name" value="PEP-util_enz_mobile_dom"/>
</dbReference>
<dbReference type="PANTHER" id="PTHR46244">
    <property type="entry name" value="PHOSPHOENOLPYRUVATE-PROTEIN PHOSPHOTRANSFERASE"/>
    <property type="match status" value="1"/>
</dbReference>
<evidence type="ECO:0000256" key="5">
    <source>
        <dbReference type="ARBA" id="ARBA00003681"/>
    </source>
</evidence>
<keyword evidence="11" id="KW-0813">Transport</keyword>
<dbReference type="SUPFAM" id="SSF47831">
    <property type="entry name" value="Enzyme I of the PEP:sugar phosphotransferase system HPr-binding (sub)domain"/>
    <property type="match status" value="1"/>
</dbReference>
<keyword evidence="14 23" id="KW-0808">Transferase</keyword>
<sequence length="850" mass="92013">MVGIIIVSHSKQLAQGVRELATQMVQGTVPLAIAAGIDDPENPLGTDVMEVHAAIESVYSDDGVVILMDLGSALMSAEMALEFLPSEQQEKVHLCAAPLVEGAIAAVVAAASGANIDQVIAEAKGALAAKSAQLGEDIEFTTSASQSHLIDSEEEQHADRIQVKISNRMGLHARPAAKFVATANQFQSQIRVQNLTKGGVPVRGESINEVAMLGARCGDDLAIFATGTDAHEALMTLQKLIESNFGEPEIVDESPSTTSPSSTEIPNGPNNSFLRGIPASPGVVIAPTVRYQPTFLAVEERYVDDVEGEWERLQVVLITAYQEIQTLLSHASTQIGDSEAAIFDAHLLFLSDPALLDAVRHRIYEHNLNAEAAWQFTVEEIANGYRQMDDPYMRERAADMIDVGQRVQQLLGGSVTSPPKLSQPAILVAKDLTPSDTAQLDSSLVLGICITQGSATSHSAILARSLGIPAVVGAPKQVLQVTDKTTIALDGETGQIWIDPDQSVKAELQVKQQEWENTQNQALESVRELARTRDGRRIKVLANISGIKDARVALKMGAEGFGLLRTEFLYLDRAKAPTEAEQFSIYQEIAQSLDNQSLEHKSLVNQPLENQPLIIRTLDVGGDKPLAYLQKPLESNPFLGWRGIRFCLDNVELFKTQLRAILRVSSSHRIKIMFPMIATLAELQRTKAILNQVKTKLRQENIPFDENMEVGMMIEIPSAVAIADRLATEVDFFSIGSNDLSQYTTAADRTNPRVAKLADGLHPGVLKMINQSIQAAHQAGIWVGLCGELASDPQAISILVGLGIDEISLNPHAIPKIKKAIAQLSFPEAEAIAQAALKLDSSECVRMLIS</sequence>
<evidence type="ECO:0000256" key="12">
    <source>
        <dbReference type="ARBA" id="ARBA00022490"/>
    </source>
</evidence>
<evidence type="ECO:0000313" key="24">
    <source>
        <dbReference type="Proteomes" id="UP000053372"/>
    </source>
</evidence>
<evidence type="ECO:0000256" key="8">
    <source>
        <dbReference type="ARBA" id="ARBA00012095"/>
    </source>
</evidence>
<dbReference type="InterPro" id="IPR012844">
    <property type="entry name" value="DhaM_N"/>
</dbReference>
<dbReference type="InterPro" id="IPR015813">
    <property type="entry name" value="Pyrv/PenolPyrv_kinase-like_dom"/>
</dbReference>
<keyword evidence="12" id="KW-0963">Cytoplasm</keyword>
<dbReference type="Gene3D" id="3.40.50.510">
    <property type="entry name" value="Phosphotransferase system, mannose-type IIA component"/>
    <property type="match status" value="1"/>
</dbReference>
<dbReference type="PROSITE" id="PS51350">
    <property type="entry name" value="PTS_HPR_DOM"/>
    <property type="match status" value="1"/>
</dbReference>